<dbReference type="GO" id="GO:0006611">
    <property type="term" value="P:protein export from nucleus"/>
    <property type="evidence" value="ECO:0007669"/>
    <property type="project" value="TreeGrafter"/>
</dbReference>
<dbReference type="GO" id="GO:0005737">
    <property type="term" value="C:cytoplasm"/>
    <property type="evidence" value="ECO:0007669"/>
    <property type="project" value="UniProtKB-SubCell"/>
</dbReference>
<dbReference type="Proteomes" id="UP000694845">
    <property type="component" value="Unplaced"/>
</dbReference>
<feature type="region of interest" description="Disordered" evidence="12">
    <location>
        <begin position="1"/>
        <end position="23"/>
    </location>
</feature>
<accession>A0A8B7ZND0</accession>
<evidence type="ECO:0000256" key="10">
    <source>
        <dbReference type="ARBA" id="ARBA00031932"/>
    </source>
</evidence>
<evidence type="ECO:0000313" key="13">
    <source>
        <dbReference type="Proteomes" id="UP000694845"/>
    </source>
</evidence>
<reference evidence="14" key="1">
    <citation type="submission" date="2025-08" db="UniProtKB">
        <authorList>
            <consortium name="RefSeq"/>
        </authorList>
    </citation>
    <scope>IDENTIFICATION</scope>
</reference>
<feature type="region of interest" description="Disordered" evidence="12">
    <location>
        <begin position="712"/>
        <end position="756"/>
    </location>
</feature>
<evidence type="ECO:0000256" key="3">
    <source>
        <dbReference type="ARBA" id="ARBA00004496"/>
    </source>
</evidence>
<dbReference type="PANTHER" id="PTHR46822">
    <property type="entry name" value="COILED-COIL ALPHA-HELICAL ROD PROTEIN 1"/>
    <property type="match status" value="1"/>
</dbReference>
<evidence type="ECO:0000256" key="7">
    <source>
        <dbReference type="ARBA" id="ARBA00022782"/>
    </source>
</evidence>
<keyword evidence="13" id="KW-1185">Reference proteome</keyword>
<name>A0A8B7ZND0_ACAPL</name>
<evidence type="ECO:0000256" key="4">
    <source>
        <dbReference type="ARBA" id="ARBA00016468"/>
    </source>
</evidence>
<keyword evidence="7" id="KW-0221">Differentiation</keyword>
<keyword evidence="5" id="KW-0217">Developmental protein</keyword>
<dbReference type="CTD" id="54535"/>
<evidence type="ECO:0000256" key="5">
    <source>
        <dbReference type="ARBA" id="ARBA00022473"/>
    </source>
</evidence>
<comment type="function">
    <text evidence="1">May be a regulator of keratinocyte proliferation or differentiation.</text>
</comment>
<feature type="coiled-coil region" evidence="11">
    <location>
        <begin position="45"/>
        <end position="72"/>
    </location>
</feature>
<gene>
    <name evidence="14" type="primary">LOC110986902</name>
</gene>
<dbReference type="SUPFAM" id="SSF57997">
    <property type="entry name" value="Tropomyosin"/>
    <property type="match status" value="1"/>
</dbReference>
<comment type="subcellular location">
    <subcellularLocation>
        <location evidence="3">Cytoplasm</location>
    </subcellularLocation>
    <subcellularLocation>
        <location evidence="2">Nucleus</location>
    </subcellularLocation>
</comment>
<dbReference type="AlphaFoldDB" id="A0A8B7ZND0"/>
<feature type="coiled-coil region" evidence="11">
    <location>
        <begin position="268"/>
        <end position="302"/>
    </location>
</feature>
<feature type="coiled-coil region" evidence="11">
    <location>
        <begin position="360"/>
        <end position="443"/>
    </location>
</feature>
<dbReference type="OrthoDB" id="193258at2759"/>
<protein>
    <recommendedName>
        <fullName evidence="4">Coiled-coil alpha-helical rod protein 1</fullName>
    </recommendedName>
    <alternativeName>
        <fullName evidence="10">Alpha-helical coiled-coil rod protein</fullName>
    </alternativeName>
</protein>
<dbReference type="GO" id="GO:0005814">
    <property type="term" value="C:centriole"/>
    <property type="evidence" value="ECO:0007669"/>
    <property type="project" value="TreeGrafter"/>
</dbReference>
<dbReference type="KEGG" id="aplc:110986902"/>
<dbReference type="PANTHER" id="PTHR46822:SF1">
    <property type="entry name" value="COILED-COIL ALPHA-HELICAL ROD PROTEIN 1"/>
    <property type="match status" value="1"/>
</dbReference>
<evidence type="ECO:0000256" key="9">
    <source>
        <dbReference type="ARBA" id="ARBA00023242"/>
    </source>
</evidence>
<evidence type="ECO:0000256" key="8">
    <source>
        <dbReference type="ARBA" id="ARBA00023054"/>
    </source>
</evidence>
<dbReference type="GO" id="GO:0005634">
    <property type="term" value="C:nucleus"/>
    <property type="evidence" value="ECO:0007669"/>
    <property type="project" value="UniProtKB-SubCell"/>
</dbReference>
<feature type="coiled-coil region" evidence="11">
    <location>
        <begin position="198"/>
        <end position="232"/>
    </location>
</feature>
<organism evidence="13 14">
    <name type="scientific">Acanthaster planci</name>
    <name type="common">Crown-of-thorns starfish</name>
    <dbReference type="NCBI Taxonomy" id="133434"/>
    <lineage>
        <taxon>Eukaryota</taxon>
        <taxon>Metazoa</taxon>
        <taxon>Echinodermata</taxon>
        <taxon>Eleutherozoa</taxon>
        <taxon>Asterozoa</taxon>
        <taxon>Asteroidea</taxon>
        <taxon>Valvatacea</taxon>
        <taxon>Valvatida</taxon>
        <taxon>Acanthasteridae</taxon>
        <taxon>Acanthaster</taxon>
    </lineage>
</organism>
<evidence type="ECO:0000256" key="11">
    <source>
        <dbReference type="SAM" id="Coils"/>
    </source>
</evidence>
<evidence type="ECO:0000256" key="6">
    <source>
        <dbReference type="ARBA" id="ARBA00022490"/>
    </source>
</evidence>
<dbReference type="InterPro" id="IPR009800">
    <property type="entry name" value="HCR"/>
</dbReference>
<evidence type="ECO:0000256" key="12">
    <source>
        <dbReference type="SAM" id="MobiDB-lite"/>
    </source>
</evidence>
<keyword evidence="6" id="KW-0963">Cytoplasm</keyword>
<dbReference type="OMA" id="LTCWREK"/>
<proteinExistence type="predicted"/>
<evidence type="ECO:0000256" key="1">
    <source>
        <dbReference type="ARBA" id="ARBA00003936"/>
    </source>
</evidence>
<dbReference type="GeneID" id="110986902"/>
<feature type="coiled-coil region" evidence="11">
    <location>
        <begin position="514"/>
        <end position="673"/>
    </location>
</feature>
<keyword evidence="8 11" id="KW-0175">Coiled coil</keyword>
<keyword evidence="9" id="KW-0539">Nucleus</keyword>
<evidence type="ECO:0000256" key="2">
    <source>
        <dbReference type="ARBA" id="ARBA00004123"/>
    </source>
</evidence>
<dbReference type="Pfam" id="PF07111">
    <property type="entry name" value="HCR"/>
    <property type="match status" value="1"/>
</dbReference>
<dbReference type="GO" id="GO:0030154">
    <property type="term" value="P:cell differentiation"/>
    <property type="evidence" value="ECO:0007669"/>
    <property type="project" value="UniProtKB-KW"/>
</dbReference>
<evidence type="ECO:0000313" key="14">
    <source>
        <dbReference type="RefSeq" id="XP_022104886.1"/>
    </source>
</evidence>
<feature type="compositionally biased region" description="Basic and acidic residues" evidence="12">
    <location>
        <begin position="720"/>
        <end position="731"/>
    </location>
</feature>
<dbReference type="RefSeq" id="XP_022104886.1">
    <property type="nucleotide sequence ID" value="XM_022249194.1"/>
</dbReference>
<sequence>MAANLNPPSHFAQPLVEPEMRAEGTRLLPPSSFQRRDVPDPWQALAHARNRLDELQQENEMLRNTKPREKTVSKEQQTCDHPCMAVSRPIPEPPLPPSPLPTHQFFHLQHTADILSKQATELAQVRSEVMTLRSQRQKEVGELEERLREVEVKYTTETASLMATKKCQEEELRAQMSILKTKHDSEVTSKQDTIKSLNEELMRTQTLYKQEVSQLREKLLTSQAESERIRNELVNSNREKNLTIESLQSQVSKLKTYIGDAQTTSRSTAHWQVERDQLLKKIKDLEKDLDNQHSAVQLLNVRLSSTNEILGIQEAELSRVKGESVDSGKKLQLLLTRWREKVFELLVQLKSQEIVGRNVRRDHKWQVAEFEEKMTSLENKCHLLEHSIADREAQLQLERGQSQSLQDELASVQQVAELLDAKLKDYEETVPQLTSLLQSFRQRHAGTEEKLCSLTARLGSFDQRISFAVGRIEILKGLVARKEALWRLGEKETPSTNQEPTPDEKEQVVERSSLDQLRTELERVTHERDALAARIKQDSEAMQEQYNKVTAKFESRHERDAARLQDLELKLQHQLKDLKSVSGRLDQAESECKEYQRTIGRLKTELAKSQLSADRASADKMAAMETQLTNQLAEMEKRLNDARREQAKAVVSLRQQERQMTRERERAAQMMQTQEEHFQLEIDRVTSQLREADKDRNLLMATLKQEGLVGQYKAQRAAARRPDIETEKPTEKPPNGDSAKPGKAKGHTATQVKPKVPLSAILTELQSLTAQVLEAEDTEHSDVEDTDKG</sequence>